<dbReference type="InterPro" id="IPR025110">
    <property type="entry name" value="AMP-bd_C"/>
</dbReference>
<dbReference type="EMBL" id="BMGC01000022">
    <property type="protein sequence ID" value="GGB38744.1"/>
    <property type="molecule type" value="Genomic_DNA"/>
</dbReference>
<reference evidence="3" key="1">
    <citation type="journal article" date="2014" name="Int. J. Syst. Evol. Microbiol.">
        <title>Complete genome sequence of Corynebacterium casei LMG S-19264T (=DSM 44701T), isolated from a smear-ripened cheese.</title>
        <authorList>
            <consortium name="US DOE Joint Genome Institute (JGI-PGF)"/>
            <person name="Walter F."/>
            <person name="Albersmeier A."/>
            <person name="Kalinowski J."/>
            <person name="Ruckert C."/>
        </authorList>
    </citation>
    <scope>NUCLEOTIDE SEQUENCE</scope>
    <source>
        <strain evidence="3">CGMCC 1.12827</strain>
    </source>
</reference>
<keyword evidence="3" id="KW-0436">Ligase</keyword>
<accession>A0A916WW49</accession>
<dbReference type="InterPro" id="IPR050237">
    <property type="entry name" value="ATP-dep_AMP-bd_enzyme"/>
</dbReference>
<organism evidence="3 4">
    <name type="scientific">Gordonia jinhuaensis</name>
    <dbReference type="NCBI Taxonomy" id="1517702"/>
    <lineage>
        <taxon>Bacteria</taxon>
        <taxon>Bacillati</taxon>
        <taxon>Actinomycetota</taxon>
        <taxon>Actinomycetes</taxon>
        <taxon>Mycobacteriales</taxon>
        <taxon>Gordoniaceae</taxon>
        <taxon>Gordonia</taxon>
    </lineage>
</organism>
<dbReference type="PROSITE" id="PS00455">
    <property type="entry name" value="AMP_BINDING"/>
    <property type="match status" value="1"/>
</dbReference>
<reference evidence="3" key="2">
    <citation type="submission" date="2020-09" db="EMBL/GenBank/DDBJ databases">
        <authorList>
            <person name="Sun Q."/>
            <person name="Zhou Y."/>
        </authorList>
    </citation>
    <scope>NUCLEOTIDE SEQUENCE</scope>
    <source>
        <strain evidence="3">CGMCC 1.12827</strain>
    </source>
</reference>
<dbReference type="InterPro" id="IPR042099">
    <property type="entry name" value="ANL_N_sf"/>
</dbReference>
<comment type="caution">
    <text evidence="3">The sequence shown here is derived from an EMBL/GenBank/DDBJ whole genome shotgun (WGS) entry which is preliminary data.</text>
</comment>
<dbReference type="PANTHER" id="PTHR43767:SF10">
    <property type="entry name" value="SURFACTIN SYNTHASE SUBUNIT 1"/>
    <property type="match status" value="1"/>
</dbReference>
<feature type="domain" description="AMP-binding enzyme C-terminal" evidence="2">
    <location>
        <begin position="446"/>
        <end position="524"/>
    </location>
</feature>
<name>A0A916WW49_9ACTN</name>
<dbReference type="AlphaFoldDB" id="A0A916WW49"/>
<evidence type="ECO:0000259" key="1">
    <source>
        <dbReference type="Pfam" id="PF00501"/>
    </source>
</evidence>
<dbReference type="Pfam" id="PF00501">
    <property type="entry name" value="AMP-binding"/>
    <property type="match status" value="1"/>
</dbReference>
<evidence type="ECO:0000313" key="3">
    <source>
        <dbReference type="EMBL" id="GGB38744.1"/>
    </source>
</evidence>
<sequence>MSAPVEQPALDPALFPGRDAVPQCRRLIDYIAYWAQRTPQAPFDHDTARGDGVQARRSYSQALVDIEQCAARLADKGIGVGDVVAALVGPSAEFITLYAACSRLGATWVGLNPAYSVPELAHVLTDARPALIVSIGVYRDRPVAEELTRLAREIAGVGEVVGFDDVLGLGGAGSGEHVTAPADENAYDVDATAVIVYTSGTTGRPKGAEISHRALATGCYLQASRFFHEDSHAIANLPVNHVAGLLDMAGVPIASGGCIHFMAEFDPDGILELIERERITMWGGVPTILALTAARPAWKTADLSSLRYLVWGGAPMPIGLIPQLRATGASLSTVYGLTESCVSVAYNDPDATDEQLAATIGRPDPRMQWRIGDRTVVGEPGELLLRNPTLLTRYRGLEEATAEAFTEDGFLRTGDVAVLREDHTIELVGRTREMFKSGGYNVYPREVEAAIETHDAVREVVVVDIPDPVFHQVGAAFVVCENDIEPTDELIESIRAHAASQLARYKQPKRYEMLADLPRTGIGKVDKTALRARLAASG</sequence>
<evidence type="ECO:0000313" key="4">
    <source>
        <dbReference type="Proteomes" id="UP000621454"/>
    </source>
</evidence>
<dbReference type="GO" id="GO:0016877">
    <property type="term" value="F:ligase activity, forming carbon-sulfur bonds"/>
    <property type="evidence" value="ECO:0007669"/>
    <property type="project" value="UniProtKB-ARBA"/>
</dbReference>
<gene>
    <name evidence="3" type="ORF">GCM10011489_28030</name>
</gene>
<dbReference type="PANTHER" id="PTHR43767">
    <property type="entry name" value="LONG-CHAIN-FATTY-ACID--COA LIGASE"/>
    <property type="match status" value="1"/>
</dbReference>
<dbReference type="InterPro" id="IPR020845">
    <property type="entry name" value="AMP-binding_CS"/>
</dbReference>
<feature type="domain" description="AMP-dependent synthetase/ligase" evidence="1">
    <location>
        <begin position="34"/>
        <end position="394"/>
    </location>
</feature>
<dbReference type="RefSeq" id="WP_188587209.1">
    <property type="nucleotide sequence ID" value="NZ_BMGC01000022.1"/>
</dbReference>
<dbReference type="Proteomes" id="UP000621454">
    <property type="component" value="Unassembled WGS sequence"/>
</dbReference>
<proteinExistence type="predicted"/>
<dbReference type="Gene3D" id="3.30.300.30">
    <property type="match status" value="1"/>
</dbReference>
<protein>
    <submittedName>
        <fullName evidence="3">Long-chain-fatty-acid--CoA ligase</fullName>
    </submittedName>
</protein>
<evidence type="ECO:0000259" key="2">
    <source>
        <dbReference type="Pfam" id="PF13193"/>
    </source>
</evidence>
<dbReference type="Gene3D" id="3.40.50.12780">
    <property type="entry name" value="N-terminal domain of ligase-like"/>
    <property type="match status" value="1"/>
</dbReference>
<dbReference type="SUPFAM" id="SSF56801">
    <property type="entry name" value="Acetyl-CoA synthetase-like"/>
    <property type="match status" value="1"/>
</dbReference>
<dbReference type="InterPro" id="IPR045851">
    <property type="entry name" value="AMP-bd_C_sf"/>
</dbReference>
<keyword evidence="4" id="KW-1185">Reference proteome</keyword>
<dbReference type="InterPro" id="IPR000873">
    <property type="entry name" value="AMP-dep_synth/lig_dom"/>
</dbReference>
<dbReference type="Pfam" id="PF13193">
    <property type="entry name" value="AMP-binding_C"/>
    <property type="match status" value="1"/>
</dbReference>